<dbReference type="AlphaFoldDB" id="A9KBA7"/>
<accession>A9KBA7</accession>
<organism evidence="1 2">
    <name type="scientific">Coxiella burnetii (strain Dugway 5J108-111)</name>
    <dbReference type="NCBI Taxonomy" id="434922"/>
    <lineage>
        <taxon>Bacteria</taxon>
        <taxon>Pseudomonadati</taxon>
        <taxon>Pseudomonadota</taxon>
        <taxon>Gammaproteobacteria</taxon>
        <taxon>Legionellales</taxon>
        <taxon>Coxiellaceae</taxon>
        <taxon>Coxiella</taxon>
    </lineage>
</organism>
<reference evidence="1 2" key="1">
    <citation type="journal article" date="2009" name="Infect. Immun.">
        <title>Comparative genomics reveal extensive transposon-mediated genomic plasticity and diversity among potential effector proteins within the genus Coxiella.</title>
        <authorList>
            <person name="Beare P.A."/>
            <person name="Unsworth N."/>
            <person name="Andoh M."/>
            <person name="Voth D.E."/>
            <person name="Omsland A."/>
            <person name="Gilk S.D."/>
            <person name="Williams K.P."/>
            <person name="Sobral B.W."/>
            <person name="Kupko J.J.III."/>
            <person name="Porcella S.F."/>
            <person name="Samuel J.E."/>
            <person name="Heinzen R.A."/>
        </authorList>
    </citation>
    <scope>NUCLEOTIDE SEQUENCE [LARGE SCALE GENOMIC DNA]</scope>
    <source>
        <strain evidence="1 2">Dugway 5J108-111</strain>
    </source>
</reference>
<name>A9KBA7_COXBN</name>
<evidence type="ECO:0000313" key="1">
    <source>
        <dbReference type="EMBL" id="ABS78309.2"/>
    </source>
</evidence>
<dbReference type="HOGENOM" id="CLU_3308270_0_0_6"/>
<dbReference type="KEGG" id="cbd:CBUD_0120"/>
<dbReference type="EMBL" id="CP000733">
    <property type="protein sequence ID" value="ABS78309.2"/>
    <property type="molecule type" value="Genomic_DNA"/>
</dbReference>
<sequence length="39" mass="4658">MVWNFIQKIKKTKLFNSISISHLSQKSYVSFTLRLSRAR</sequence>
<gene>
    <name evidence="1" type="primary">pilN</name>
    <name evidence="1" type="ordered locus">CBUD_0120</name>
</gene>
<dbReference type="Proteomes" id="UP000008555">
    <property type="component" value="Chromosome"/>
</dbReference>
<proteinExistence type="predicted"/>
<protein>
    <submittedName>
        <fullName evidence="1">Type 4 pili biogenesis protein</fullName>
    </submittedName>
</protein>
<evidence type="ECO:0000313" key="2">
    <source>
        <dbReference type="Proteomes" id="UP000008555"/>
    </source>
</evidence>